<evidence type="ECO:0000256" key="2">
    <source>
        <dbReference type="ARBA" id="ARBA00022737"/>
    </source>
</evidence>
<dbReference type="InterPro" id="IPR028994">
    <property type="entry name" value="Integrin_alpha_N"/>
</dbReference>
<organism evidence="5 6">
    <name type="scientific">Thermopolyspora flexuosa</name>
    <dbReference type="NCBI Taxonomy" id="103836"/>
    <lineage>
        <taxon>Bacteria</taxon>
        <taxon>Bacillati</taxon>
        <taxon>Actinomycetota</taxon>
        <taxon>Actinomycetes</taxon>
        <taxon>Streptosporangiales</taxon>
        <taxon>Streptosporangiaceae</taxon>
        <taxon>Thermopolyspora</taxon>
    </lineage>
</organism>
<accession>A0A543ISL5</accession>
<dbReference type="AlphaFoldDB" id="A0A543ISL5"/>
<keyword evidence="3" id="KW-0325">Glycoprotein</keyword>
<evidence type="ECO:0000256" key="3">
    <source>
        <dbReference type="ARBA" id="ARBA00023180"/>
    </source>
</evidence>
<evidence type="ECO:0000256" key="4">
    <source>
        <dbReference type="SAM" id="SignalP"/>
    </source>
</evidence>
<dbReference type="Proteomes" id="UP000319213">
    <property type="component" value="Unassembled WGS sequence"/>
</dbReference>
<dbReference type="Gene3D" id="2.130.10.130">
    <property type="entry name" value="Integrin alpha, N-terminal"/>
    <property type="match status" value="2"/>
</dbReference>
<dbReference type="InterPro" id="IPR013519">
    <property type="entry name" value="Int_alpha_beta-p"/>
</dbReference>
<comment type="caution">
    <text evidence="5">The sequence shown here is derived from an EMBL/GenBank/DDBJ whole genome shotgun (WGS) entry which is preliminary data.</text>
</comment>
<sequence length="496" mass="49666">MRAVGALAAALLLAATTHAGGVPRLDGTGGVRAADATRLACAPGDGADYNGDGYPDLAVGDPNAHFRKPGAGSVHVLLGTEEGLPRVDAADALLTSARAPAAMRLADVDGDGCADLVVGSPHAERNRAVIYWGGRGARPTFAQVDATALPVDAGAGANAGWSVAAAEGVVAVGAPYEDVGGVRRAGAVHVFTVGPGRKVAKALRITQETPGVPGVAEPGDMFGWSLALGRLGGDPEALDLVIGAPYEDIEAGAGRDAGAITIVYDVTGRGGGRVHAVSRHLAGADDGLPERAGDRYGHALAYGEWGGLGYLAAGAPGADVGEATDAGVVRLYEAGGKAGPRAVRLLRQGAGGLPDAPERGDEFGHALGFAGGNLLVGAPFEAVRGLPEAGSVTVVPLDGGPGSFVTEGRVRIQAYDHFGWSVTGVGEEWMAVGVPDEQATHGGAVALVRLLGEGVHRDVHLLAPGYKGIPHLPHAGGLSRSREIAASVDFGAVVTG</sequence>
<dbReference type="PANTHER" id="PTHR36220">
    <property type="entry name" value="UNNAMED PRODUCT"/>
    <property type="match status" value="1"/>
</dbReference>
<dbReference type="Pfam" id="PF13517">
    <property type="entry name" value="FG-GAP_3"/>
    <property type="match status" value="1"/>
</dbReference>
<keyword evidence="1 4" id="KW-0732">Signal</keyword>
<dbReference type="InterPro" id="IPR013517">
    <property type="entry name" value="FG-GAP"/>
</dbReference>
<evidence type="ECO:0000256" key="1">
    <source>
        <dbReference type="ARBA" id="ARBA00022729"/>
    </source>
</evidence>
<name>A0A543ISL5_9ACTN</name>
<keyword evidence="2" id="KW-0677">Repeat</keyword>
<keyword evidence="6" id="KW-1185">Reference proteome</keyword>
<feature type="signal peptide" evidence="4">
    <location>
        <begin position="1"/>
        <end position="19"/>
    </location>
</feature>
<reference evidence="5 6" key="1">
    <citation type="submission" date="2019-06" db="EMBL/GenBank/DDBJ databases">
        <title>Sequencing the genomes of 1000 actinobacteria strains.</title>
        <authorList>
            <person name="Klenk H.-P."/>
        </authorList>
    </citation>
    <scope>NUCLEOTIDE SEQUENCE [LARGE SCALE GENOMIC DNA]</scope>
    <source>
        <strain evidence="5 6">DSM 43186</strain>
    </source>
</reference>
<dbReference type="PANTHER" id="PTHR36220:SF1">
    <property type="entry name" value="GAMMA TUBULIN COMPLEX COMPONENT C-TERMINAL DOMAIN-CONTAINING PROTEIN"/>
    <property type="match status" value="1"/>
</dbReference>
<protein>
    <submittedName>
        <fullName evidence="5">VCBS repeat protein</fullName>
    </submittedName>
</protein>
<dbReference type="EMBL" id="VFPQ01000001">
    <property type="protein sequence ID" value="TQM73579.1"/>
    <property type="molecule type" value="Genomic_DNA"/>
</dbReference>
<dbReference type="SMART" id="SM00191">
    <property type="entry name" value="Int_alpha"/>
    <property type="match status" value="6"/>
</dbReference>
<feature type="chain" id="PRO_5039122870" evidence="4">
    <location>
        <begin position="20"/>
        <end position="496"/>
    </location>
</feature>
<evidence type="ECO:0000313" key="5">
    <source>
        <dbReference type="EMBL" id="TQM73579.1"/>
    </source>
</evidence>
<evidence type="ECO:0000313" key="6">
    <source>
        <dbReference type="Proteomes" id="UP000319213"/>
    </source>
</evidence>
<gene>
    <name evidence="5" type="ORF">FHX40_0228</name>
</gene>
<proteinExistence type="predicted"/>
<dbReference type="SUPFAM" id="SSF69318">
    <property type="entry name" value="Integrin alpha N-terminal domain"/>
    <property type="match status" value="2"/>
</dbReference>